<dbReference type="GO" id="GO:0016757">
    <property type="term" value="F:glycosyltransferase activity"/>
    <property type="evidence" value="ECO:0007669"/>
    <property type="project" value="InterPro"/>
</dbReference>
<dbReference type="OrthoDB" id="9813211at2"/>
<protein>
    <submittedName>
        <fullName evidence="3">Glycosyltransferase involved in cell wall biosynthesis</fullName>
    </submittedName>
</protein>
<dbReference type="PANTHER" id="PTHR12526:SF638">
    <property type="entry name" value="SPORE COAT PROTEIN SA"/>
    <property type="match status" value="1"/>
</dbReference>
<dbReference type="RefSeq" id="WP_121239929.1">
    <property type="nucleotide sequence ID" value="NZ_RCCI01000004.1"/>
</dbReference>
<dbReference type="SUPFAM" id="SSF53756">
    <property type="entry name" value="UDP-Glycosyltransferase/glycogen phosphorylase"/>
    <property type="match status" value="1"/>
</dbReference>
<sequence length="599" mass="65373">MQSSAVNRQAAGDDFAAGVVANVEDAIRRAGVPCTVCFEVPVATAAIEALLASKSVASVVLPGEDDALAARHPGRVGWYVDSPEVWRLPGQLGRDLILVGDWSRFGFRAAISALRAGIAGLHCLASIEPPRRLDMRVVVARKFFDSMVFRFLHQFTRRFMSFGVQEWRFENKAARFARLLNGAKNEAKPLPATKILFVAASLGPGGSERQLCNTLLGLRGRGLDQLELIHEQPMRHPHDFYLQPLLQAGIRCERVRPIFARGASERTAATIDRHVLGLLKSWNGLGVAILAYVLEFRDRRPDVVHSWLDHTNVAAGLAALIAGVPRVVLGCRSMSPRHFAFYQPFMRPIYRLLAGHSNVVFLNNSEAGARDYAAWLGVAPERMRVVRNGFDFDAFPTPSARVPLAQEYRQRHGIDAAALVVGTVMRLSEEKRPLLWMAIAVRVAREVPAAAFLVVGDGPLRKSLEQAVADAGLSERFRFTGHERKVVAALAAMDAFLLTSRVEGLPNVLVEAQAMGVPVVTVDVGGAGETLDSGKTGWLMDSDDPETIARALVSVLQDPAWRARAAMAGRDHALARFGQGRMIDETLQSYGSPHKADAA</sequence>
<dbReference type="Pfam" id="PF00534">
    <property type="entry name" value="Glycos_transf_1"/>
    <property type="match status" value="1"/>
</dbReference>
<reference evidence="3 4" key="1">
    <citation type="submission" date="2018-10" db="EMBL/GenBank/DDBJ databases">
        <title>Genomic Encyclopedia of Type Strains, Phase IV (KMG-IV): sequencing the most valuable type-strain genomes for metagenomic binning, comparative biology and taxonomic classification.</title>
        <authorList>
            <person name="Goeker M."/>
        </authorList>
    </citation>
    <scope>NUCLEOTIDE SEQUENCE [LARGE SCALE GENOMIC DNA]</scope>
    <source>
        <strain evidence="3 4">DSM 26916</strain>
    </source>
</reference>
<accession>A0A497XJ78</accession>
<dbReference type="Gene3D" id="3.40.50.2000">
    <property type="entry name" value="Glycogen Phosphorylase B"/>
    <property type="match status" value="2"/>
</dbReference>
<comment type="caution">
    <text evidence="3">The sequence shown here is derived from an EMBL/GenBank/DDBJ whole genome shotgun (WGS) entry which is preliminary data.</text>
</comment>
<dbReference type="InterPro" id="IPR028098">
    <property type="entry name" value="Glyco_trans_4-like_N"/>
</dbReference>
<evidence type="ECO:0000259" key="1">
    <source>
        <dbReference type="Pfam" id="PF00534"/>
    </source>
</evidence>
<dbReference type="AlphaFoldDB" id="A0A497XJ78"/>
<dbReference type="EMBL" id="RCCI01000004">
    <property type="protein sequence ID" value="RLJ67992.1"/>
    <property type="molecule type" value="Genomic_DNA"/>
</dbReference>
<dbReference type="InterPro" id="IPR001296">
    <property type="entry name" value="Glyco_trans_1"/>
</dbReference>
<organism evidence="3 4">
    <name type="scientific">Sulfurisoma sediminicola</name>
    <dbReference type="NCBI Taxonomy" id="1381557"/>
    <lineage>
        <taxon>Bacteria</taxon>
        <taxon>Pseudomonadati</taxon>
        <taxon>Pseudomonadota</taxon>
        <taxon>Betaproteobacteria</taxon>
        <taxon>Nitrosomonadales</taxon>
        <taxon>Sterolibacteriaceae</taxon>
        <taxon>Sulfurisoma</taxon>
    </lineage>
</organism>
<evidence type="ECO:0000259" key="2">
    <source>
        <dbReference type="Pfam" id="PF13439"/>
    </source>
</evidence>
<dbReference type="PANTHER" id="PTHR12526">
    <property type="entry name" value="GLYCOSYLTRANSFERASE"/>
    <property type="match status" value="1"/>
</dbReference>
<gene>
    <name evidence="3" type="ORF">DFR35_0546</name>
</gene>
<dbReference type="Pfam" id="PF13439">
    <property type="entry name" value="Glyco_transf_4"/>
    <property type="match status" value="1"/>
</dbReference>
<evidence type="ECO:0000313" key="4">
    <source>
        <dbReference type="Proteomes" id="UP000268908"/>
    </source>
</evidence>
<keyword evidence="4" id="KW-1185">Reference proteome</keyword>
<feature type="domain" description="Glycosyltransferase subfamily 4-like N-terminal" evidence="2">
    <location>
        <begin position="257"/>
        <end position="393"/>
    </location>
</feature>
<proteinExistence type="predicted"/>
<feature type="domain" description="Glycosyl transferase family 1" evidence="1">
    <location>
        <begin position="406"/>
        <end position="570"/>
    </location>
</feature>
<dbReference type="Proteomes" id="UP000268908">
    <property type="component" value="Unassembled WGS sequence"/>
</dbReference>
<name>A0A497XJ78_9PROT</name>
<evidence type="ECO:0000313" key="3">
    <source>
        <dbReference type="EMBL" id="RLJ67992.1"/>
    </source>
</evidence>
<keyword evidence="3" id="KW-0808">Transferase</keyword>